<dbReference type="OrthoDB" id="2426241at2"/>
<gene>
    <name evidence="1" type="ORF">SAMN05421807_1198</name>
</gene>
<dbReference type="Proteomes" id="UP000184079">
    <property type="component" value="Unassembled WGS sequence"/>
</dbReference>
<sequence length="193" mass="22403">MMRKRGEIHSYKYFIAFTAILILLFSGCSSPMQISNSDLEKYNVKKKVDENSQGDFVFRLVSEKQEYEARDNVKVYGEITYVGDKNEVDIHHSSSAMLFPMEEKIRGFDIGFTVNEIAMTTTLKQGKPYREEYRKSGNYVEDGSSDYLDYMEKFSEMDSFPPGYYVVHGETDFSLEDQERVNIKATIDFKVVE</sequence>
<organism evidence="1 2">
    <name type="scientific">Virgibacillus chiguensis</name>
    <dbReference type="NCBI Taxonomy" id="411959"/>
    <lineage>
        <taxon>Bacteria</taxon>
        <taxon>Bacillati</taxon>
        <taxon>Bacillota</taxon>
        <taxon>Bacilli</taxon>
        <taxon>Bacillales</taxon>
        <taxon>Bacillaceae</taxon>
        <taxon>Virgibacillus</taxon>
    </lineage>
</organism>
<reference evidence="2" key="1">
    <citation type="submission" date="2016-11" db="EMBL/GenBank/DDBJ databases">
        <authorList>
            <person name="Varghese N."/>
            <person name="Submissions S."/>
        </authorList>
    </citation>
    <scope>NUCLEOTIDE SEQUENCE [LARGE SCALE GENOMIC DNA]</scope>
    <source>
        <strain evidence="2">CGMCC 1.6496</strain>
    </source>
</reference>
<dbReference type="RefSeq" id="WP_084723767.1">
    <property type="nucleotide sequence ID" value="NZ_FQXD01000019.1"/>
</dbReference>
<dbReference type="AlphaFoldDB" id="A0A1M5WUP5"/>
<name>A0A1M5WUP5_9BACI</name>
<evidence type="ECO:0000313" key="2">
    <source>
        <dbReference type="Proteomes" id="UP000184079"/>
    </source>
</evidence>
<accession>A0A1M5WUP5</accession>
<dbReference type="PROSITE" id="PS51257">
    <property type="entry name" value="PROKAR_LIPOPROTEIN"/>
    <property type="match status" value="1"/>
</dbReference>
<keyword evidence="2" id="KW-1185">Reference proteome</keyword>
<proteinExistence type="predicted"/>
<dbReference type="EMBL" id="FQXD01000019">
    <property type="protein sequence ID" value="SHH91170.1"/>
    <property type="molecule type" value="Genomic_DNA"/>
</dbReference>
<evidence type="ECO:0000313" key="1">
    <source>
        <dbReference type="EMBL" id="SHH91170.1"/>
    </source>
</evidence>
<protein>
    <submittedName>
        <fullName evidence="1">Uncharacterized protein</fullName>
    </submittedName>
</protein>